<evidence type="ECO:0000313" key="3">
    <source>
        <dbReference type="Proteomes" id="UP000237246"/>
    </source>
</evidence>
<accession>A0A2P4SUW9</accession>
<evidence type="ECO:0000256" key="1">
    <source>
        <dbReference type="SAM" id="MobiDB-lite"/>
    </source>
</evidence>
<feature type="compositionally biased region" description="Polar residues" evidence="1">
    <location>
        <begin position="1"/>
        <end position="10"/>
    </location>
</feature>
<name>A0A2P4SUW9_BAMTH</name>
<dbReference type="EMBL" id="PPHD01021663">
    <property type="protein sequence ID" value="POI27914.1"/>
    <property type="molecule type" value="Genomic_DNA"/>
</dbReference>
<proteinExistence type="predicted"/>
<comment type="caution">
    <text evidence="2">The sequence shown here is derived from an EMBL/GenBank/DDBJ whole genome shotgun (WGS) entry which is preliminary data.</text>
</comment>
<dbReference type="OrthoDB" id="9114828at2759"/>
<protein>
    <submittedName>
        <fullName evidence="2">Uncharacterized protein</fullName>
    </submittedName>
</protein>
<gene>
    <name evidence="2" type="ORF">CIB84_008338</name>
</gene>
<feature type="region of interest" description="Disordered" evidence="1">
    <location>
        <begin position="1"/>
        <end position="23"/>
    </location>
</feature>
<dbReference type="AlphaFoldDB" id="A0A2P4SUW9"/>
<feature type="non-terminal residue" evidence="2">
    <location>
        <position position="1"/>
    </location>
</feature>
<dbReference type="Proteomes" id="UP000237246">
    <property type="component" value="Unassembled WGS sequence"/>
</dbReference>
<evidence type="ECO:0000313" key="2">
    <source>
        <dbReference type="EMBL" id="POI27914.1"/>
    </source>
</evidence>
<sequence>FSGSAENCSDASEPKYKKTVDAPAVSTGNGCFLTMSLNSHSSDCTSLTHQHMPFSVPTISAPGSFVIPGMYRTAVAVHSYIGCSTASCKFGH</sequence>
<reference evidence="2 3" key="1">
    <citation type="submission" date="2018-01" db="EMBL/GenBank/DDBJ databases">
        <title>Comparison of the Chinese Bamboo Partridge and Red Junglefowl genome sequences highlights the importance of demography in genome evolution.</title>
        <authorList>
            <person name="Tiley G.P."/>
            <person name="Kimball R.T."/>
            <person name="Braun E.L."/>
            <person name="Burleigh J.G."/>
        </authorList>
    </citation>
    <scope>NUCLEOTIDE SEQUENCE [LARGE SCALE GENOMIC DNA]</scope>
    <source>
        <strain evidence="2">RTK389</strain>
        <tissue evidence="2">Blood</tissue>
    </source>
</reference>
<organism evidence="2 3">
    <name type="scientific">Bambusicola thoracicus</name>
    <name type="common">Chinese bamboo-partridge</name>
    <name type="synonym">Perdix thoracica</name>
    <dbReference type="NCBI Taxonomy" id="9083"/>
    <lineage>
        <taxon>Eukaryota</taxon>
        <taxon>Metazoa</taxon>
        <taxon>Chordata</taxon>
        <taxon>Craniata</taxon>
        <taxon>Vertebrata</taxon>
        <taxon>Euteleostomi</taxon>
        <taxon>Archelosauria</taxon>
        <taxon>Archosauria</taxon>
        <taxon>Dinosauria</taxon>
        <taxon>Saurischia</taxon>
        <taxon>Theropoda</taxon>
        <taxon>Coelurosauria</taxon>
        <taxon>Aves</taxon>
        <taxon>Neognathae</taxon>
        <taxon>Galloanserae</taxon>
        <taxon>Galliformes</taxon>
        <taxon>Phasianidae</taxon>
        <taxon>Perdicinae</taxon>
        <taxon>Bambusicola</taxon>
    </lineage>
</organism>
<keyword evidence="3" id="KW-1185">Reference proteome</keyword>